<organism evidence="1 2">
    <name type="scientific">Evansella vedderi</name>
    <dbReference type="NCBI Taxonomy" id="38282"/>
    <lineage>
        <taxon>Bacteria</taxon>
        <taxon>Bacillati</taxon>
        <taxon>Bacillota</taxon>
        <taxon>Bacilli</taxon>
        <taxon>Bacillales</taxon>
        <taxon>Bacillaceae</taxon>
        <taxon>Evansella</taxon>
    </lineage>
</organism>
<sequence>MSNKEYLDNKIIIKDDSGYEKEFHVEAMFKMDGESYAIVTGDTETLLMRIEDEGDEQYLVGINDPEERDAILSAYEIAMNTNKMESD</sequence>
<dbReference type="EMBL" id="JAUSUG010000003">
    <property type="protein sequence ID" value="MDQ0253594.1"/>
    <property type="molecule type" value="Genomic_DNA"/>
</dbReference>
<dbReference type="InterPro" id="IPR009711">
    <property type="entry name" value="UPF0473"/>
</dbReference>
<reference evidence="1 2" key="1">
    <citation type="submission" date="2023-07" db="EMBL/GenBank/DDBJ databases">
        <title>Genomic Encyclopedia of Type Strains, Phase IV (KMG-IV): sequencing the most valuable type-strain genomes for metagenomic binning, comparative biology and taxonomic classification.</title>
        <authorList>
            <person name="Goeker M."/>
        </authorList>
    </citation>
    <scope>NUCLEOTIDE SEQUENCE [LARGE SCALE GENOMIC DNA]</scope>
    <source>
        <strain evidence="1 2">DSM 9768</strain>
    </source>
</reference>
<gene>
    <name evidence="1" type="ORF">J2S74_000966</name>
</gene>
<evidence type="ECO:0000313" key="1">
    <source>
        <dbReference type="EMBL" id="MDQ0253594.1"/>
    </source>
</evidence>
<dbReference type="Pfam" id="PF06949">
    <property type="entry name" value="DUF1292"/>
    <property type="match status" value="1"/>
</dbReference>
<protein>
    <recommendedName>
        <fullName evidence="3">DUF1292 domain-containing protein</fullName>
    </recommendedName>
</protein>
<dbReference type="RefSeq" id="WP_307322463.1">
    <property type="nucleotide sequence ID" value="NZ_JAUSUG010000003.1"/>
</dbReference>
<name>A0ABT9ZQW5_9BACI</name>
<keyword evidence="2" id="KW-1185">Reference proteome</keyword>
<proteinExistence type="predicted"/>
<dbReference type="Proteomes" id="UP001230005">
    <property type="component" value="Unassembled WGS sequence"/>
</dbReference>
<evidence type="ECO:0008006" key="3">
    <source>
        <dbReference type="Google" id="ProtNLM"/>
    </source>
</evidence>
<comment type="caution">
    <text evidence="1">The sequence shown here is derived from an EMBL/GenBank/DDBJ whole genome shotgun (WGS) entry which is preliminary data.</text>
</comment>
<accession>A0ABT9ZQW5</accession>
<evidence type="ECO:0000313" key="2">
    <source>
        <dbReference type="Proteomes" id="UP001230005"/>
    </source>
</evidence>